<proteinExistence type="predicted"/>
<organism evidence="1 2">
    <name type="scientific">Candidatus Bipolaricaulis anaerobius</name>
    <dbReference type="NCBI Taxonomy" id="2026885"/>
    <lineage>
        <taxon>Bacteria</taxon>
        <taxon>Candidatus Bipolaricaulota</taxon>
        <taxon>Candidatus Bipolaricaulia</taxon>
        <taxon>Candidatus Bipolaricaulales</taxon>
        <taxon>Candidatus Bipolaricaulaceae</taxon>
        <taxon>Candidatus Bipolaricaulis</taxon>
    </lineage>
</organism>
<accession>A0A2X3L1D3</accession>
<dbReference type="AlphaFoldDB" id="A0A2X3L1D3"/>
<sequence>MADHHERSHTLILTDLPRADQGAVDRAQAEGYHTFSCI</sequence>
<keyword evidence="2" id="KW-1185">Reference proteome</keyword>
<reference evidence="2" key="1">
    <citation type="submission" date="2018-05" db="EMBL/GenBank/DDBJ databases">
        <authorList>
            <person name="Hao L."/>
        </authorList>
    </citation>
    <scope>NUCLEOTIDE SEQUENCE [LARGE SCALE GENOMIC DNA]</scope>
</reference>
<evidence type="ECO:0000313" key="2">
    <source>
        <dbReference type="Proteomes" id="UP000249818"/>
    </source>
</evidence>
<protein>
    <submittedName>
        <fullName evidence="1">Uncharacterized protein</fullName>
    </submittedName>
</protein>
<dbReference type="Proteomes" id="UP000249818">
    <property type="component" value="Chromosome BARAN1"/>
</dbReference>
<evidence type="ECO:0000313" key="1">
    <source>
        <dbReference type="EMBL" id="SQD92590.1"/>
    </source>
</evidence>
<name>A0A2X3L1D3_9BACT</name>
<gene>
    <name evidence="1" type="ORF">BARAN1_0566</name>
</gene>
<dbReference type="KEGG" id="bana:BARAN1_0566"/>
<dbReference type="EMBL" id="LS483254">
    <property type="protein sequence ID" value="SQD92590.1"/>
    <property type="molecule type" value="Genomic_DNA"/>
</dbReference>